<proteinExistence type="predicted"/>
<gene>
    <name evidence="2" type="ORF">BAMA_22555</name>
</gene>
<accession>A0A073JZ64</accession>
<dbReference type="RefSeq" id="WP_034638920.1">
    <property type="nucleotide sequence ID" value="NZ_CBCSJC010000005.1"/>
</dbReference>
<keyword evidence="3" id="KW-1185">Reference proteome</keyword>
<protein>
    <submittedName>
        <fullName evidence="2">Uncharacterized protein</fullName>
    </submittedName>
</protein>
<name>A0A073JZ64_9BACI</name>
<feature type="region of interest" description="Disordered" evidence="1">
    <location>
        <begin position="149"/>
        <end position="174"/>
    </location>
</feature>
<dbReference type="Proteomes" id="UP000027822">
    <property type="component" value="Unassembled WGS sequence"/>
</dbReference>
<dbReference type="STRING" id="574376.BAMA_22555"/>
<evidence type="ECO:0000313" key="3">
    <source>
        <dbReference type="Proteomes" id="UP000027822"/>
    </source>
</evidence>
<feature type="compositionally biased region" description="Basic and acidic residues" evidence="1">
    <location>
        <begin position="193"/>
        <end position="206"/>
    </location>
</feature>
<evidence type="ECO:0000256" key="1">
    <source>
        <dbReference type="SAM" id="MobiDB-lite"/>
    </source>
</evidence>
<organism evidence="2 3">
    <name type="scientific">Bacillus manliponensis</name>
    <dbReference type="NCBI Taxonomy" id="574376"/>
    <lineage>
        <taxon>Bacteria</taxon>
        <taxon>Bacillati</taxon>
        <taxon>Bacillota</taxon>
        <taxon>Bacilli</taxon>
        <taxon>Bacillales</taxon>
        <taxon>Bacillaceae</taxon>
        <taxon>Bacillus</taxon>
        <taxon>Bacillus cereus group</taxon>
    </lineage>
</organism>
<comment type="caution">
    <text evidence="2">The sequence shown here is derived from an EMBL/GenBank/DDBJ whole genome shotgun (WGS) entry which is preliminary data.</text>
</comment>
<dbReference type="eggNOG" id="COG3266">
    <property type="taxonomic scope" value="Bacteria"/>
</dbReference>
<dbReference type="OrthoDB" id="2819639at2"/>
<dbReference type="EMBL" id="JOTN01000007">
    <property type="protein sequence ID" value="KEK19576.1"/>
    <property type="molecule type" value="Genomic_DNA"/>
</dbReference>
<dbReference type="AlphaFoldDB" id="A0A073JZ64"/>
<sequence length="293" mass="32075">MSLKKKTEVRTGKMVRELMLADEDVNASLIMVYSENGVNAEIKIEGLTPKCNEELFLSGNVDWNKSVIYKIVDFTGNAEVGKVTLTAMNKNNVSLQIERVMWSKGTKEEVAEDVTEATPVEKKPAPKKEVIVDVPKPVTPVAKPVTKPMEPITSVAPTPAPPKRVEPVSEKVVPAPSPKRVEAVIEKANPAPTKKEETISMTKKEAVTPAPKASAETNSALQTNYVKLVKKAVEVCQDYELGIDVDDSIESLKAELTSQGISVAFDKEIMDVVNRLRSLQDKGIKVEKVLNLL</sequence>
<reference evidence="2 3" key="1">
    <citation type="submission" date="2014-06" db="EMBL/GenBank/DDBJ databases">
        <title>Draft genome sequence of Bacillus manliponensis JCM 15802 (MCCC 1A00708).</title>
        <authorList>
            <person name="Lai Q."/>
            <person name="Liu Y."/>
            <person name="Shao Z."/>
        </authorList>
    </citation>
    <scope>NUCLEOTIDE SEQUENCE [LARGE SCALE GENOMIC DNA]</scope>
    <source>
        <strain evidence="2 3">JCM 15802</strain>
    </source>
</reference>
<evidence type="ECO:0000313" key="2">
    <source>
        <dbReference type="EMBL" id="KEK19576.1"/>
    </source>
</evidence>
<feature type="region of interest" description="Disordered" evidence="1">
    <location>
        <begin position="190"/>
        <end position="211"/>
    </location>
</feature>